<dbReference type="EMBL" id="AP018227">
    <property type="protein sequence ID" value="BAY84078.1"/>
    <property type="molecule type" value="Genomic_DNA"/>
</dbReference>
<feature type="transmembrane region" description="Helical" evidence="1">
    <location>
        <begin position="245"/>
        <end position="270"/>
    </location>
</feature>
<feature type="transmembrane region" description="Helical" evidence="1">
    <location>
        <begin position="397"/>
        <end position="420"/>
    </location>
</feature>
<evidence type="ECO:0000259" key="2">
    <source>
        <dbReference type="Pfam" id="PF07670"/>
    </source>
</evidence>
<dbReference type="PIRSF" id="PIRSF036542">
    <property type="entry name" value="SpmA_SpmB"/>
    <property type="match status" value="1"/>
</dbReference>
<dbReference type="AlphaFoldDB" id="A0A1Z4LSN9"/>
<name>A0A1Z4LSN9_9CYAN</name>
<feature type="transmembrane region" description="Helical" evidence="1">
    <location>
        <begin position="290"/>
        <end position="308"/>
    </location>
</feature>
<dbReference type="PANTHER" id="PTHR35793">
    <property type="entry name" value="INNER MEMBRANE PROTEIN YJIG"/>
    <property type="match status" value="1"/>
</dbReference>
<keyword evidence="1" id="KW-1133">Transmembrane helix</keyword>
<protein>
    <submittedName>
        <fullName evidence="3">Nucleoside recognition</fullName>
    </submittedName>
</protein>
<evidence type="ECO:0000313" key="4">
    <source>
        <dbReference type="Proteomes" id="UP000218418"/>
    </source>
</evidence>
<accession>A0A1Z4LSN9</accession>
<dbReference type="Proteomes" id="UP000218418">
    <property type="component" value="Chromosome"/>
</dbReference>
<dbReference type="InterPro" id="IPR011642">
    <property type="entry name" value="Gate_dom"/>
</dbReference>
<keyword evidence="4" id="KW-1185">Reference proteome</keyword>
<evidence type="ECO:0000313" key="3">
    <source>
        <dbReference type="EMBL" id="BAY84078.1"/>
    </source>
</evidence>
<dbReference type="InterPro" id="IPR052549">
    <property type="entry name" value="SpmB"/>
</dbReference>
<evidence type="ECO:0000256" key="1">
    <source>
        <dbReference type="SAM" id="Phobius"/>
    </source>
</evidence>
<dbReference type="GO" id="GO:0005886">
    <property type="term" value="C:plasma membrane"/>
    <property type="evidence" value="ECO:0007669"/>
    <property type="project" value="TreeGrafter"/>
</dbReference>
<feature type="transmembrane region" description="Helical" evidence="1">
    <location>
        <begin position="432"/>
        <end position="454"/>
    </location>
</feature>
<feature type="domain" description="Nucleoside transporter/FeoB GTPase Gate" evidence="2">
    <location>
        <begin position="54"/>
        <end position="167"/>
    </location>
</feature>
<organism evidence="3 4">
    <name type="scientific">Calothrix parasitica NIES-267</name>
    <dbReference type="NCBI Taxonomy" id="1973488"/>
    <lineage>
        <taxon>Bacteria</taxon>
        <taxon>Bacillati</taxon>
        <taxon>Cyanobacteriota</taxon>
        <taxon>Cyanophyceae</taxon>
        <taxon>Nostocales</taxon>
        <taxon>Calotrichaceae</taxon>
        <taxon>Calothrix</taxon>
    </lineage>
</organism>
<keyword evidence="1" id="KW-0812">Transmembrane</keyword>
<keyword evidence="1" id="KW-0472">Membrane</keyword>
<feature type="transmembrane region" description="Helical" evidence="1">
    <location>
        <begin position="145"/>
        <end position="169"/>
    </location>
</feature>
<feature type="transmembrane region" description="Helical" evidence="1">
    <location>
        <begin position="12"/>
        <end position="31"/>
    </location>
</feature>
<dbReference type="OrthoDB" id="9782481at2"/>
<feature type="domain" description="Nucleoside transporter/FeoB GTPase Gate" evidence="2">
    <location>
        <begin position="326"/>
        <end position="425"/>
    </location>
</feature>
<feature type="transmembrane region" description="Helical" evidence="1">
    <location>
        <begin position="320"/>
        <end position="342"/>
    </location>
</feature>
<feature type="transmembrane region" description="Helical" evidence="1">
    <location>
        <begin position="175"/>
        <end position="199"/>
    </location>
</feature>
<proteinExistence type="predicted"/>
<feature type="transmembrane region" description="Helical" evidence="1">
    <location>
        <begin position="52"/>
        <end position="80"/>
    </location>
</feature>
<dbReference type="Pfam" id="PF07670">
    <property type="entry name" value="Gate"/>
    <property type="match status" value="2"/>
</dbReference>
<reference evidence="3 4" key="1">
    <citation type="submission" date="2017-06" db="EMBL/GenBank/DDBJ databases">
        <title>Genome sequencing of cyanobaciteial culture collection at National Institute for Environmental Studies (NIES).</title>
        <authorList>
            <person name="Hirose Y."/>
            <person name="Shimura Y."/>
            <person name="Fujisawa T."/>
            <person name="Nakamura Y."/>
            <person name="Kawachi M."/>
        </authorList>
    </citation>
    <scope>NUCLEOTIDE SEQUENCE [LARGE SCALE GENOMIC DNA]</scope>
    <source>
        <strain evidence="3 4">NIES-267</strain>
    </source>
</reference>
<dbReference type="InterPro" id="IPR011415">
    <property type="entry name" value="SpmA_SpmB"/>
</dbReference>
<gene>
    <name evidence="3" type="ORF">NIES267_35740</name>
</gene>
<sequence length="456" mass="48272">MAQSNESSQKPSAINLVFVGFIAVAIIFAAYTNKMEAVTKASFESAKTAVGIAIELIGVMALWLGLVRVLEAGGLMYTIAKYLKPLMVRLFPDVPETHPAMGAIILNISANMLGLGNAATPFGIKAMVELNKINPLKGTATNAMCLFLAINTSSVTLLPLNVIGIRAAANSQNPAAIWIPTLIATLCSTLVGVSVASWLGKRSKKLETAPLEESNSISGADNWEVESEEIEGEAEGYKEPDYSHLLYPAGTASKLFAWLFILGFLGSWIYGVDKAGNLAGFFNKDFLSHWLMPALILLIIAYGVGRGVKIYEAVTEGAKQGFGIAISVIPFLVAILVAMGMFRASGAMDVIAKVLNPITSLIQLPAEVLPMALIRPLSGSGASGIMTKLVQDAPDSYSAFVASTMMGSTETTFYVLAVYFGAVGITRIRHALVAALLADATGLIAACFLSSIFFNL</sequence>
<dbReference type="PANTHER" id="PTHR35793:SF2">
    <property type="entry name" value="INNER MEMBRANE PROTEIN YJIG"/>
    <property type="match status" value="1"/>
</dbReference>